<dbReference type="InterPro" id="IPR018971">
    <property type="entry name" value="DUF1997"/>
</dbReference>
<dbReference type="EMBL" id="JADEWZ010000031">
    <property type="protein sequence ID" value="MBE9117827.1"/>
    <property type="molecule type" value="Genomic_DNA"/>
</dbReference>
<comment type="caution">
    <text evidence="2">The sequence shown here is derived from an EMBL/GenBank/DDBJ whole genome shotgun (WGS) entry which is preliminary data.</text>
</comment>
<proteinExistence type="predicted"/>
<accession>A0A8J7IUQ5</accession>
<evidence type="ECO:0000313" key="2">
    <source>
        <dbReference type="EMBL" id="MBE9117827.1"/>
    </source>
</evidence>
<evidence type="ECO:0000256" key="1">
    <source>
        <dbReference type="SAM" id="MobiDB-lite"/>
    </source>
</evidence>
<dbReference type="RefSeq" id="WP_194030911.1">
    <property type="nucleotide sequence ID" value="NZ_JADEWZ010000031.1"/>
</dbReference>
<evidence type="ECO:0000313" key="3">
    <source>
        <dbReference type="Proteomes" id="UP000654482"/>
    </source>
</evidence>
<feature type="region of interest" description="Disordered" evidence="1">
    <location>
        <begin position="226"/>
        <end position="247"/>
    </location>
</feature>
<keyword evidence="3" id="KW-1185">Reference proteome</keyword>
<organism evidence="2 3">
    <name type="scientific">Lusitaniella coriacea LEGE 07157</name>
    <dbReference type="NCBI Taxonomy" id="945747"/>
    <lineage>
        <taxon>Bacteria</taxon>
        <taxon>Bacillati</taxon>
        <taxon>Cyanobacteriota</taxon>
        <taxon>Cyanophyceae</taxon>
        <taxon>Spirulinales</taxon>
        <taxon>Lusitaniellaceae</taxon>
        <taxon>Lusitaniella</taxon>
    </lineage>
</organism>
<dbReference type="Proteomes" id="UP000654482">
    <property type="component" value="Unassembled WGS sequence"/>
</dbReference>
<dbReference type="AlphaFoldDB" id="A0A8J7IUQ5"/>
<name>A0A8J7IUQ5_9CYAN</name>
<protein>
    <submittedName>
        <fullName evidence="2">DUF1997 domain-containing protein</fullName>
    </submittedName>
</protein>
<dbReference type="Pfam" id="PF09366">
    <property type="entry name" value="DUF1997"/>
    <property type="match status" value="1"/>
</dbReference>
<sequence length="247" mass="27981">MHSQIRNRKFEIFSEVESAFADAHLSAEQIETTTPVLFDFETHFQGGMGMYSDPQTVAEYLNDHDGWFCRCAQPMAAEPLGENGYTLIIGKFGSFGYEVEPKMGVVLLPPDCGVYNMHSIPVPGYTPPGYEVDYRASMQLAEIPSQEIDWGVKGKFKNTGFELPPVVTQVEWQLHLKVTVQFPKFIYKLPQSLIQTTGDRLLAQIVRQISPRLTLKVQKDFHARLGLPVPPKQSRHFSSTTRNREES</sequence>
<gene>
    <name evidence="2" type="ORF">IQ249_18160</name>
</gene>
<reference evidence="2" key="1">
    <citation type="submission" date="2020-10" db="EMBL/GenBank/DDBJ databases">
        <authorList>
            <person name="Castelo-Branco R."/>
            <person name="Eusebio N."/>
            <person name="Adriana R."/>
            <person name="Vieira A."/>
            <person name="Brugerolle De Fraissinette N."/>
            <person name="Rezende De Castro R."/>
            <person name="Schneider M.P."/>
            <person name="Vasconcelos V."/>
            <person name="Leao P.N."/>
        </authorList>
    </citation>
    <scope>NUCLEOTIDE SEQUENCE</scope>
    <source>
        <strain evidence="2">LEGE 07157</strain>
    </source>
</reference>